<evidence type="ECO:0000256" key="1">
    <source>
        <dbReference type="SAM" id="MobiDB-lite"/>
    </source>
</evidence>
<gene>
    <name evidence="3" type="ORF">CUNI_LOCUS15216</name>
</gene>
<dbReference type="GO" id="GO:0005634">
    <property type="term" value="C:nucleus"/>
    <property type="evidence" value="ECO:0007669"/>
    <property type="project" value="TreeGrafter"/>
</dbReference>
<dbReference type="AlphaFoldDB" id="A0A8S3ZP98"/>
<dbReference type="GO" id="GO:0009653">
    <property type="term" value="P:anatomical structure morphogenesis"/>
    <property type="evidence" value="ECO:0007669"/>
    <property type="project" value="TreeGrafter"/>
</dbReference>
<dbReference type="Pfam" id="PF00010">
    <property type="entry name" value="HLH"/>
    <property type="match status" value="1"/>
</dbReference>
<feature type="compositionally biased region" description="Basic and acidic residues" evidence="1">
    <location>
        <begin position="404"/>
        <end position="413"/>
    </location>
</feature>
<keyword evidence="4" id="KW-1185">Reference proteome</keyword>
<dbReference type="OrthoDB" id="10063280at2759"/>
<dbReference type="InterPro" id="IPR036638">
    <property type="entry name" value="HLH_DNA-bd_sf"/>
</dbReference>
<evidence type="ECO:0000259" key="2">
    <source>
        <dbReference type="PROSITE" id="PS50888"/>
    </source>
</evidence>
<dbReference type="Gene3D" id="4.10.280.10">
    <property type="entry name" value="Helix-loop-helix DNA-binding domain"/>
    <property type="match status" value="1"/>
</dbReference>
<feature type="compositionally biased region" description="Polar residues" evidence="1">
    <location>
        <begin position="334"/>
        <end position="370"/>
    </location>
</feature>
<name>A0A8S3ZP98_9EUPU</name>
<dbReference type="GO" id="GO:0045944">
    <property type="term" value="P:positive regulation of transcription by RNA polymerase II"/>
    <property type="evidence" value="ECO:0007669"/>
    <property type="project" value="TreeGrafter"/>
</dbReference>
<dbReference type="GO" id="GO:0003700">
    <property type="term" value="F:DNA-binding transcription factor activity"/>
    <property type="evidence" value="ECO:0007669"/>
    <property type="project" value="TreeGrafter"/>
</dbReference>
<feature type="compositionally biased region" description="Basic and acidic residues" evidence="1">
    <location>
        <begin position="372"/>
        <end position="391"/>
    </location>
</feature>
<feature type="compositionally biased region" description="Acidic residues" evidence="1">
    <location>
        <begin position="299"/>
        <end position="309"/>
    </location>
</feature>
<feature type="region of interest" description="Disordered" evidence="1">
    <location>
        <begin position="223"/>
        <end position="413"/>
    </location>
</feature>
<sequence length="514" mass="56676">MFSSTTEVDCCLEEFARVLVANGYIGEDSCFNDADIPSLLNAFESSSVLDSPDSFSVSPCGYGDLSRALDMAQMTSQSLLDSCLSDNLAHMKPSAGELHPVSSQISYIDHPVVSDSRPMVSDSRPMVSDSRPTSFKDNICSNNVFVNNVHGHINMYSDSLNKEHKATIPVCNTEGSRSLLPPSLETHLETSSCQLDLLCQNIPVYDVFPPTHEPQQSSLYLQNTTVSPGNASPEVLSSRPKQKRKRRSKGYAKTTKAKKRKTRELTETKVPSKPKKRKLPTQSVQEQHSIPPDRSSQDASDDVPQEDSGFESADGKMGSTSGSTVDGALGGALSSENPESVDNSGANQSLRRSSRTSRNPENYNFRTSSLVKRVETERRQQQPRQPKDKSKPVPLSKYRRRTANARERDRMKEINDAFDTLRSSLPTIQRDDGKNKITKFTILKHALNYIIFPSMHDDETSSDLSSIRPGSVASFSAEDSCSSPTSGHSTTSNPISSKLFFSQILHLHTDKVQT</sequence>
<dbReference type="SMART" id="SM00353">
    <property type="entry name" value="HLH"/>
    <property type="match status" value="1"/>
</dbReference>
<reference evidence="3" key="1">
    <citation type="submission" date="2021-04" db="EMBL/GenBank/DDBJ databases">
        <authorList>
            <consortium name="Molecular Ecology Group"/>
        </authorList>
    </citation>
    <scope>NUCLEOTIDE SEQUENCE</scope>
</reference>
<dbReference type="PANTHER" id="PTHR19290">
    <property type="entry name" value="BASIC HELIX-LOOP-HELIX PROTEIN NEUROGENIN-RELATED"/>
    <property type="match status" value="1"/>
</dbReference>
<accession>A0A8S3ZP98</accession>
<dbReference type="GO" id="GO:0070888">
    <property type="term" value="F:E-box binding"/>
    <property type="evidence" value="ECO:0007669"/>
    <property type="project" value="TreeGrafter"/>
</dbReference>
<comment type="caution">
    <text evidence="3">The sequence shown here is derived from an EMBL/GenBank/DDBJ whole genome shotgun (WGS) entry which is preliminary data.</text>
</comment>
<organism evidence="3 4">
    <name type="scientific">Candidula unifasciata</name>
    <dbReference type="NCBI Taxonomy" id="100452"/>
    <lineage>
        <taxon>Eukaryota</taxon>
        <taxon>Metazoa</taxon>
        <taxon>Spiralia</taxon>
        <taxon>Lophotrochozoa</taxon>
        <taxon>Mollusca</taxon>
        <taxon>Gastropoda</taxon>
        <taxon>Heterobranchia</taxon>
        <taxon>Euthyneura</taxon>
        <taxon>Panpulmonata</taxon>
        <taxon>Eupulmonata</taxon>
        <taxon>Stylommatophora</taxon>
        <taxon>Helicina</taxon>
        <taxon>Helicoidea</taxon>
        <taxon>Geomitridae</taxon>
        <taxon>Candidula</taxon>
    </lineage>
</organism>
<dbReference type="CDD" id="cd11431">
    <property type="entry name" value="bHLH_TS_taxi_Dei"/>
    <property type="match status" value="1"/>
</dbReference>
<feature type="compositionally biased region" description="Basic residues" evidence="1">
    <location>
        <begin position="240"/>
        <end position="262"/>
    </location>
</feature>
<dbReference type="PANTHER" id="PTHR19290:SF147">
    <property type="entry name" value="HELIX-LOOP-HELIX PROTEIN DELILAH"/>
    <property type="match status" value="1"/>
</dbReference>
<dbReference type="PROSITE" id="PS50888">
    <property type="entry name" value="BHLH"/>
    <property type="match status" value="1"/>
</dbReference>
<dbReference type="EMBL" id="CAJHNH020003618">
    <property type="protein sequence ID" value="CAG5129658.1"/>
    <property type="molecule type" value="Genomic_DNA"/>
</dbReference>
<feature type="domain" description="BHLH" evidence="2">
    <location>
        <begin position="398"/>
        <end position="453"/>
    </location>
</feature>
<dbReference type="InterPro" id="IPR050359">
    <property type="entry name" value="bHLH_transcription_factors"/>
</dbReference>
<protein>
    <recommendedName>
        <fullName evidence="2">BHLH domain-containing protein</fullName>
    </recommendedName>
</protein>
<evidence type="ECO:0000313" key="4">
    <source>
        <dbReference type="Proteomes" id="UP000678393"/>
    </source>
</evidence>
<dbReference type="SUPFAM" id="SSF47459">
    <property type="entry name" value="HLH, helix-loop-helix DNA-binding domain"/>
    <property type="match status" value="1"/>
</dbReference>
<dbReference type="GO" id="GO:0046983">
    <property type="term" value="F:protein dimerization activity"/>
    <property type="evidence" value="ECO:0007669"/>
    <property type="project" value="InterPro"/>
</dbReference>
<dbReference type="Proteomes" id="UP000678393">
    <property type="component" value="Unassembled WGS sequence"/>
</dbReference>
<dbReference type="InterPro" id="IPR011598">
    <property type="entry name" value="bHLH_dom"/>
</dbReference>
<evidence type="ECO:0000313" key="3">
    <source>
        <dbReference type="EMBL" id="CAG5129658.1"/>
    </source>
</evidence>
<proteinExistence type="predicted"/>